<dbReference type="Proteomes" id="UP000188320">
    <property type="component" value="Unassembled WGS sequence"/>
</dbReference>
<protein>
    <recommendedName>
        <fullName evidence="3">phenylalanine 4-monooxygenase</fullName>
        <ecNumber evidence="3">1.14.16.1</ecNumber>
    </recommendedName>
</protein>
<evidence type="ECO:0000256" key="4">
    <source>
        <dbReference type="ARBA" id="ARBA00022723"/>
    </source>
</evidence>
<keyword evidence="4" id="KW-0479">Metal-binding</keyword>
<evidence type="ECO:0000256" key="6">
    <source>
        <dbReference type="ARBA" id="ARBA00023004"/>
    </source>
</evidence>
<dbReference type="Gene3D" id="1.10.800.10">
    <property type="entry name" value="Aromatic amino acid hydroxylase"/>
    <property type="match status" value="1"/>
</dbReference>
<dbReference type="GO" id="GO:0005506">
    <property type="term" value="F:iron ion binding"/>
    <property type="evidence" value="ECO:0007669"/>
    <property type="project" value="InterPro"/>
</dbReference>
<comment type="cofactor">
    <cofactor evidence="1">
        <name>Fe(2+)</name>
        <dbReference type="ChEBI" id="CHEBI:29033"/>
    </cofactor>
</comment>
<sequence length="163" mass="18478">MYTEVNGLEFKNESRTLFFSITDKVGGLDECLKALKGANISLTRIESRPSKTTALGYDFFVDLSVKNKDSEAPEDGDEMKIREAVENLKKISIVDQVHLVGKTVAGVEEEMPWFPRKMIDLDTFAEKVLEMGEELSSDHPGANDPVYRKRRMEITALAKKYKR</sequence>
<dbReference type="CDD" id="cd04880">
    <property type="entry name" value="ACT_AAAH-PDT-like"/>
    <property type="match status" value="1"/>
</dbReference>
<dbReference type="PANTHER" id="PTHR11473:SF24">
    <property type="entry name" value="PHENYLALANINE-4-HYDROXYLASE"/>
    <property type="match status" value="1"/>
</dbReference>
<keyword evidence="11" id="KW-1185">Reference proteome</keyword>
<dbReference type="GO" id="GO:0004664">
    <property type="term" value="F:prephenate dehydratase activity"/>
    <property type="evidence" value="ECO:0007669"/>
    <property type="project" value="InterPro"/>
</dbReference>
<evidence type="ECO:0000256" key="5">
    <source>
        <dbReference type="ARBA" id="ARBA00023002"/>
    </source>
</evidence>
<evidence type="ECO:0000256" key="7">
    <source>
        <dbReference type="ARBA" id="ARBA00023033"/>
    </source>
</evidence>
<dbReference type="PROSITE" id="PS00858">
    <property type="entry name" value="PREPHENATE_DEHYDR_2"/>
    <property type="match status" value="1"/>
</dbReference>
<dbReference type="GO" id="GO:0009094">
    <property type="term" value="P:L-phenylalanine biosynthetic process"/>
    <property type="evidence" value="ECO:0007669"/>
    <property type="project" value="InterPro"/>
</dbReference>
<dbReference type="InterPro" id="IPR001273">
    <property type="entry name" value="ArAA_hydroxylase"/>
</dbReference>
<organism evidence="10 11">
    <name type="scientific">Zancudomyces culisetae</name>
    <name type="common">Gut fungus</name>
    <name type="synonym">Smittium culisetae</name>
    <dbReference type="NCBI Taxonomy" id="1213189"/>
    <lineage>
        <taxon>Eukaryota</taxon>
        <taxon>Fungi</taxon>
        <taxon>Fungi incertae sedis</taxon>
        <taxon>Zoopagomycota</taxon>
        <taxon>Kickxellomycotina</taxon>
        <taxon>Harpellomycetes</taxon>
        <taxon>Harpellales</taxon>
        <taxon>Legeriomycetaceae</taxon>
        <taxon>Zancudomyces</taxon>
    </lineage>
</organism>
<dbReference type="InterPro" id="IPR036329">
    <property type="entry name" value="Aro-AA_hydroxylase_C_sf"/>
</dbReference>
<evidence type="ECO:0000259" key="8">
    <source>
        <dbReference type="PROSITE" id="PS51410"/>
    </source>
</evidence>
<keyword evidence="5" id="KW-0560">Oxidoreductase</keyword>
<dbReference type="OrthoDB" id="983542at2759"/>
<gene>
    <name evidence="10" type="ORF">AX774_g971</name>
</gene>
<dbReference type="EMBL" id="LSSK01000076">
    <property type="protein sequence ID" value="OMH85481.1"/>
    <property type="molecule type" value="Genomic_DNA"/>
</dbReference>
<evidence type="ECO:0000256" key="2">
    <source>
        <dbReference type="ARBA" id="ARBA00009712"/>
    </source>
</evidence>
<dbReference type="PROSITE" id="PS51671">
    <property type="entry name" value="ACT"/>
    <property type="match status" value="1"/>
</dbReference>
<keyword evidence="7" id="KW-0503">Monooxygenase</keyword>
<comment type="similarity">
    <text evidence="2">Belongs to the biopterin-dependent aromatic amino acid hydroxylase family.</text>
</comment>
<evidence type="ECO:0000313" key="10">
    <source>
        <dbReference type="EMBL" id="OMH85481.1"/>
    </source>
</evidence>
<feature type="domain" description="Biopterin-dependent aromatic amino acid hydroxylase family profile" evidence="8">
    <location>
        <begin position="99"/>
        <end position="163"/>
    </location>
</feature>
<evidence type="ECO:0000259" key="9">
    <source>
        <dbReference type="PROSITE" id="PS51671"/>
    </source>
</evidence>
<dbReference type="InterPro" id="IPR045865">
    <property type="entry name" value="ACT-like_dom_sf"/>
</dbReference>
<dbReference type="PANTHER" id="PTHR11473">
    <property type="entry name" value="AROMATIC AMINO ACID HYDROXYLASE"/>
    <property type="match status" value="1"/>
</dbReference>
<reference evidence="11" key="1">
    <citation type="submission" date="2017-01" db="EMBL/GenBank/DDBJ databases">
        <authorList>
            <person name="Wang Y."/>
            <person name="White M."/>
            <person name="Kvist S."/>
            <person name="Moncalvo J.-M."/>
        </authorList>
    </citation>
    <scope>NUCLEOTIDE SEQUENCE [LARGE SCALE GENOMIC DNA]</scope>
    <source>
        <strain evidence="11">COL-18-3</strain>
    </source>
</reference>
<dbReference type="Pfam" id="PF00351">
    <property type="entry name" value="Biopterin_H"/>
    <property type="match status" value="1"/>
</dbReference>
<dbReference type="SUPFAM" id="SSF56534">
    <property type="entry name" value="Aromatic aminoacid monoxygenases, catalytic and oligomerization domains"/>
    <property type="match status" value="1"/>
</dbReference>
<evidence type="ECO:0000313" key="11">
    <source>
        <dbReference type="Proteomes" id="UP000188320"/>
    </source>
</evidence>
<evidence type="ECO:0000256" key="3">
    <source>
        <dbReference type="ARBA" id="ARBA00011995"/>
    </source>
</evidence>
<dbReference type="PROSITE" id="PS51410">
    <property type="entry name" value="BH4_AAA_HYDROXYL_2"/>
    <property type="match status" value="1"/>
</dbReference>
<dbReference type="EC" id="1.14.16.1" evidence="3"/>
<name>A0A1R1PX11_ZANCU</name>
<proteinExistence type="inferred from homology"/>
<dbReference type="GO" id="GO:0004505">
    <property type="term" value="F:phenylalanine 4-monooxygenase activity"/>
    <property type="evidence" value="ECO:0007669"/>
    <property type="project" value="UniProtKB-EC"/>
</dbReference>
<evidence type="ECO:0000256" key="1">
    <source>
        <dbReference type="ARBA" id="ARBA00001954"/>
    </source>
</evidence>
<dbReference type="AlphaFoldDB" id="A0A1R1PX11"/>
<dbReference type="InterPro" id="IPR018528">
    <property type="entry name" value="Preph_deHydtase_CS"/>
</dbReference>
<dbReference type="InterPro" id="IPR019774">
    <property type="entry name" value="Aromatic-AA_hydroxylase_C"/>
</dbReference>
<comment type="caution">
    <text evidence="10">The sequence shown here is derived from an EMBL/GenBank/DDBJ whole genome shotgun (WGS) entry which is preliminary data.</text>
</comment>
<dbReference type="InterPro" id="IPR002912">
    <property type="entry name" value="ACT_dom"/>
</dbReference>
<feature type="domain" description="ACT" evidence="9">
    <location>
        <begin position="16"/>
        <end position="96"/>
    </location>
</feature>
<dbReference type="SUPFAM" id="SSF55021">
    <property type="entry name" value="ACT-like"/>
    <property type="match status" value="1"/>
</dbReference>
<keyword evidence="6" id="KW-0408">Iron</keyword>
<dbReference type="InterPro" id="IPR036951">
    <property type="entry name" value="ArAA_hydroxylase_sf"/>
</dbReference>
<accession>A0A1R1PX11</accession>